<feature type="region of interest" description="Disordered" evidence="3">
    <location>
        <begin position="311"/>
        <end position="345"/>
    </location>
</feature>
<evidence type="ECO:0000256" key="1">
    <source>
        <dbReference type="ARBA" id="ARBA00007665"/>
    </source>
</evidence>
<dbReference type="PANTHER" id="PTHR16301:SF25">
    <property type="entry name" value="PROTEIN IMPACT"/>
    <property type="match status" value="1"/>
</dbReference>
<keyword evidence="2" id="KW-0175">Coiled coil</keyword>
<evidence type="ECO:0000313" key="6">
    <source>
        <dbReference type="Proteomes" id="UP001152607"/>
    </source>
</evidence>
<dbReference type="OrthoDB" id="69641at2759"/>
<organism evidence="5 6">
    <name type="scientific">Periconia digitata</name>
    <dbReference type="NCBI Taxonomy" id="1303443"/>
    <lineage>
        <taxon>Eukaryota</taxon>
        <taxon>Fungi</taxon>
        <taxon>Dikarya</taxon>
        <taxon>Ascomycota</taxon>
        <taxon>Pezizomycotina</taxon>
        <taxon>Dothideomycetes</taxon>
        <taxon>Pleosporomycetidae</taxon>
        <taxon>Pleosporales</taxon>
        <taxon>Massarineae</taxon>
        <taxon>Periconiaceae</taxon>
        <taxon>Periconia</taxon>
    </lineage>
</organism>
<reference evidence="5" key="1">
    <citation type="submission" date="2023-01" db="EMBL/GenBank/DDBJ databases">
        <authorList>
            <person name="Van Ghelder C."/>
            <person name="Rancurel C."/>
        </authorList>
    </citation>
    <scope>NUCLEOTIDE SEQUENCE</scope>
    <source>
        <strain evidence="5">CNCM I-4278</strain>
    </source>
</reference>
<keyword evidence="6" id="KW-1185">Reference proteome</keyword>
<name>A0A9W4URG7_9PLEO</name>
<feature type="compositionally biased region" description="Pro residues" evidence="3">
    <location>
        <begin position="262"/>
        <end position="273"/>
    </location>
</feature>
<dbReference type="EMBL" id="CAOQHR010000012">
    <property type="protein sequence ID" value="CAI6341663.1"/>
    <property type="molecule type" value="Genomic_DNA"/>
</dbReference>
<dbReference type="SUPFAM" id="SSF54211">
    <property type="entry name" value="Ribosomal protein S5 domain 2-like"/>
    <property type="match status" value="1"/>
</dbReference>
<feature type="region of interest" description="Disordered" evidence="3">
    <location>
        <begin position="53"/>
        <end position="82"/>
    </location>
</feature>
<feature type="coiled-coil region" evidence="2">
    <location>
        <begin position="206"/>
        <end position="233"/>
    </location>
</feature>
<comment type="similarity">
    <text evidence="1">Belongs to the IMPACT family.</text>
</comment>
<dbReference type="InterPro" id="IPR036956">
    <property type="entry name" value="Impact_N_sf"/>
</dbReference>
<proteinExistence type="inferred from homology"/>
<sequence>MVLKGLLFESVSSYVVGNRSLVSRKGFDGKTCPWKQTSLGLAASALPVRYSPPNIPTPQIAHRHTTNSMSLKRERPLSTESGVPPKYFRSSRIIEGTSSFEAAFSTEVSAKALQTLPEFASATHRIAAWRRRSRQKSLMPDTKILYDLGYDDDGEKYAGSRLQSVLNDSQVQGEIVVARWYGGQNIGPIRFTHIENAAKQAIWSWKAAAESEEKEQTAKKRKLEEEKSRKDLETNLRERDLNIFVLRTLLADKKARLNKSEPAPPTPQKPPPDYATLSAEALGRIDKARDATIAFILKQIDNVEEQLKILEALEDEPTQNSARDEVIGPEPTENAPHTPKKDRGS</sequence>
<dbReference type="InterPro" id="IPR023582">
    <property type="entry name" value="Impact"/>
</dbReference>
<evidence type="ECO:0000256" key="3">
    <source>
        <dbReference type="SAM" id="MobiDB-lite"/>
    </source>
</evidence>
<dbReference type="AlphaFoldDB" id="A0A9W4URG7"/>
<feature type="domain" description="Impact N-terminal" evidence="4">
    <location>
        <begin position="109"/>
        <end position="202"/>
    </location>
</feature>
<dbReference type="Gene3D" id="3.30.230.30">
    <property type="entry name" value="Impact, N-terminal domain"/>
    <property type="match status" value="1"/>
</dbReference>
<dbReference type="PANTHER" id="PTHR16301">
    <property type="entry name" value="IMPACT-RELATED"/>
    <property type="match status" value="1"/>
</dbReference>
<gene>
    <name evidence="5" type="ORF">PDIGIT_LOCUS14863</name>
</gene>
<protein>
    <recommendedName>
        <fullName evidence="4">Impact N-terminal domain-containing protein</fullName>
    </recommendedName>
</protein>
<feature type="region of interest" description="Disordered" evidence="3">
    <location>
        <begin position="255"/>
        <end position="275"/>
    </location>
</feature>
<evidence type="ECO:0000256" key="2">
    <source>
        <dbReference type="SAM" id="Coils"/>
    </source>
</evidence>
<dbReference type="Proteomes" id="UP001152607">
    <property type="component" value="Unassembled WGS sequence"/>
</dbReference>
<dbReference type="Pfam" id="PF01205">
    <property type="entry name" value="Impact_N"/>
    <property type="match status" value="1"/>
</dbReference>
<dbReference type="InterPro" id="IPR020568">
    <property type="entry name" value="Ribosomal_Su5_D2-typ_SF"/>
</dbReference>
<dbReference type="InterPro" id="IPR001498">
    <property type="entry name" value="Impact_N"/>
</dbReference>
<dbReference type="GO" id="GO:0140469">
    <property type="term" value="P:GCN2-mediated signaling"/>
    <property type="evidence" value="ECO:0007669"/>
    <property type="project" value="TreeGrafter"/>
</dbReference>
<comment type="caution">
    <text evidence="5">The sequence shown here is derived from an EMBL/GenBank/DDBJ whole genome shotgun (WGS) entry which is preliminary data.</text>
</comment>
<evidence type="ECO:0000259" key="4">
    <source>
        <dbReference type="Pfam" id="PF01205"/>
    </source>
</evidence>
<dbReference type="GO" id="GO:0006446">
    <property type="term" value="P:regulation of translational initiation"/>
    <property type="evidence" value="ECO:0007669"/>
    <property type="project" value="TreeGrafter"/>
</dbReference>
<accession>A0A9W4URG7</accession>
<evidence type="ECO:0000313" key="5">
    <source>
        <dbReference type="EMBL" id="CAI6341663.1"/>
    </source>
</evidence>
<dbReference type="GO" id="GO:0005737">
    <property type="term" value="C:cytoplasm"/>
    <property type="evidence" value="ECO:0007669"/>
    <property type="project" value="TreeGrafter"/>
</dbReference>